<evidence type="ECO:0000313" key="4">
    <source>
        <dbReference type="EMBL" id="MDN4488048.1"/>
    </source>
</evidence>
<keyword evidence="3" id="KW-0472">Membrane</keyword>
<evidence type="ECO:0000256" key="2">
    <source>
        <dbReference type="SAM" id="MobiDB-lite"/>
    </source>
</evidence>
<feature type="region of interest" description="Disordered" evidence="2">
    <location>
        <begin position="1"/>
        <end position="214"/>
    </location>
</feature>
<evidence type="ECO:0000313" key="5">
    <source>
        <dbReference type="Proteomes" id="UP001172737"/>
    </source>
</evidence>
<dbReference type="EMBL" id="JAUHPX010000004">
    <property type="protein sequence ID" value="MDN4488048.1"/>
    <property type="molecule type" value="Genomic_DNA"/>
</dbReference>
<name>A0AAW7M572_9MICO</name>
<comment type="caution">
    <text evidence="4">The sequence shown here is derived from an EMBL/GenBank/DDBJ whole genome shotgun (WGS) entry which is preliminary data.</text>
</comment>
<evidence type="ECO:0000256" key="1">
    <source>
        <dbReference type="SAM" id="Coils"/>
    </source>
</evidence>
<feature type="coiled-coil region" evidence="1">
    <location>
        <begin position="252"/>
        <end position="279"/>
    </location>
</feature>
<feature type="compositionally biased region" description="Low complexity" evidence="2">
    <location>
        <begin position="97"/>
        <end position="110"/>
    </location>
</feature>
<keyword evidence="3" id="KW-0812">Transmembrane</keyword>
<dbReference type="RefSeq" id="WP_301118832.1">
    <property type="nucleotide sequence ID" value="NZ_JAUHPX010000004.1"/>
</dbReference>
<dbReference type="InterPro" id="IPR007060">
    <property type="entry name" value="FtsL/DivIC"/>
</dbReference>
<feature type="compositionally biased region" description="Low complexity" evidence="2">
    <location>
        <begin position="46"/>
        <end position="58"/>
    </location>
</feature>
<organism evidence="4 5">
    <name type="scientific">Demequina lignilytica</name>
    <dbReference type="NCBI Taxonomy" id="3051663"/>
    <lineage>
        <taxon>Bacteria</taxon>
        <taxon>Bacillati</taxon>
        <taxon>Actinomycetota</taxon>
        <taxon>Actinomycetes</taxon>
        <taxon>Micrococcales</taxon>
        <taxon>Demequinaceae</taxon>
        <taxon>Demequina</taxon>
    </lineage>
</organism>
<reference evidence="4" key="1">
    <citation type="submission" date="2023-06" db="EMBL/GenBank/DDBJ databases">
        <title>Sysu t00039.</title>
        <authorList>
            <person name="Gao L."/>
            <person name="Fang B.-Z."/>
            <person name="Li W.-J."/>
        </authorList>
    </citation>
    <scope>NUCLEOTIDE SEQUENCE</scope>
    <source>
        <strain evidence="4">SYSU T00039</strain>
    </source>
</reference>
<sequence>MRSASGPDEPRVPDAAARGWHAVEGPDARTVQVPMVPPAPGRGRKTTPTGTSRPTSSAAERRARVQADQRSQAQARAQKAAQRPARGTAKAERPATSAARGPAKAPSAAAHQGRPAPSPARPASPRASSSPTPPPARHHEPSAPAGALANLRARFARTPAAAAPAAEPRVRAGARPPKRNGPATGGVRIPKGRASSRPGGPTTHARGPETRNRIEPARARGSWLTAASWRIAVLAGVLVLAAAVVLPSLRSYFRQQEELADLAAEAQAAQVEVEDLRAEAARWDDPAYVVAQARERLAFVFPGETPYRVIDPETVAGAAEGSPAAEEESTGTEDGVWYTRVWGSIAGEAAAEEEPAPATSDAD</sequence>
<dbReference type="Proteomes" id="UP001172737">
    <property type="component" value="Unassembled WGS sequence"/>
</dbReference>
<dbReference type="Pfam" id="PF04977">
    <property type="entry name" value="DivIC"/>
    <property type="match status" value="1"/>
</dbReference>
<feature type="compositionally biased region" description="Low complexity" evidence="2">
    <location>
        <begin position="68"/>
        <end position="86"/>
    </location>
</feature>
<feature type="compositionally biased region" description="Low complexity" evidence="2">
    <location>
        <begin position="152"/>
        <end position="175"/>
    </location>
</feature>
<dbReference type="AlphaFoldDB" id="A0AAW7M572"/>
<keyword evidence="5" id="KW-1185">Reference proteome</keyword>
<feature type="transmembrane region" description="Helical" evidence="3">
    <location>
        <begin position="227"/>
        <end position="246"/>
    </location>
</feature>
<accession>A0AAW7M572</accession>
<proteinExistence type="predicted"/>
<gene>
    <name evidence="4" type="ORF">QQX10_07690</name>
</gene>
<evidence type="ECO:0000256" key="3">
    <source>
        <dbReference type="SAM" id="Phobius"/>
    </source>
</evidence>
<keyword evidence="1" id="KW-0175">Coiled coil</keyword>
<protein>
    <submittedName>
        <fullName evidence="4">Septum formation initiator family protein</fullName>
    </submittedName>
</protein>
<keyword evidence="3" id="KW-1133">Transmembrane helix</keyword>